<protein>
    <recommendedName>
        <fullName evidence="3">Sushi domain-containing protein</fullName>
    </recommendedName>
</protein>
<reference evidence="1" key="1">
    <citation type="submission" date="2023-10" db="EMBL/GenBank/DDBJ databases">
        <title>Genome assembly of Pristionchus species.</title>
        <authorList>
            <person name="Yoshida K."/>
            <person name="Sommer R.J."/>
        </authorList>
    </citation>
    <scope>NUCLEOTIDE SEQUENCE</scope>
    <source>
        <strain evidence="1">RS5133</strain>
    </source>
</reference>
<evidence type="ECO:0000313" key="1">
    <source>
        <dbReference type="EMBL" id="GMT23625.1"/>
    </source>
</evidence>
<dbReference type="AlphaFoldDB" id="A0AAV5W017"/>
<dbReference type="EMBL" id="BTSY01000004">
    <property type="protein sequence ID" value="GMT23625.1"/>
    <property type="molecule type" value="Genomic_DNA"/>
</dbReference>
<evidence type="ECO:0008006" key="3">
    <source>
        <dbReference type="Google" id="ProtNLM"/>
    </source>
</evidence>
<sequence length="95" mass="10212">AEEPIKDCVPPTKTCDKNVTVPNGEVTITCTQDGQDCKANVTCKEGYVIESQDTKTTDRLFICDVLNKTWVDKDTNLSIGEGNKSVICVPGGSST</sequence>
<dbReference type="Proteomes" id="UP001432322">
    <property type="component" value="Unassembled WGS sequence"/>
</dbReference>
<keyword evidence="2" id="KW-1185">Reference proteome</keyword>
<gene>
    <name evidence="1" type="ORF">PFISCL1PPCAC_14922</name>
</gene>
<feature type="non-terminal residue" evidence="1">
    <location>
        <position position="1"/>
    </location>
</feature>
<accession>A0AAV5W017</accession>
<comment type="caution">
    <text evidence="1">The sequence shown here is derived from an EMBL/GenBank/DDBJ whole genome shotgun (WGS) entry which is preliminary data.</text>
</comment>
<proteinExistence type="predicted"/>
<feature type="non-terminal residue" evidence="1">
    <location>
        <position position="95"/>
    </location>
</feature>
<evidence type="ECO:0000313" key="2">
    <source>
        <dbReference type="Proteomes" id="UP001432322"/>
    </source>
</evidence>
<name>A0AAV5W017_9BILA</name>
<organism evidence="1 2">
    <name type="scientific">Pristionchus fissidentatus</name>
    <dbReference type="NCBI Taxonomy" id="1538716"/>
    <lineage>
        <taxon>Eukaryota</taxon>
        <taxon>Metazoa</taxon>
        <taxon>Ecdysozoa</taxon>
        <taxon>Nematoda</taxon>
        <taxon>Chromadorea</taxon>
        <taxon>Rhabditida</taxon>
        <taxon>Rhabditina</taxon>
        <taxon>Diplogasteromorpha</taxon>
        <taxon>Diplogasteroidea</taxon>
        <taxon>Neodiplogasteridae</taxon>
        <taxon>Pristionchus</taxon>
    </lineage>
</organism>